<evidence type="ECO:0000313" key="3">
    <source>
        <dbReference type="Proteomes" id="UP000324611"/>
    </source>
</evidence>
<feature type="signal peptide" evidence="1">
    <location>
        <begin position="1"/>
        <end position="20"/>
    </location>
</feature>
<reference evidence="2 3" key="2">
    <citation type="submission" date="2019-09" db="EMBL/GenBank/DDBJ databases">
        <authorList>
            <person name="Jin C."/>
        </authorList>
    </citation>
    <scope>NUCLEOTIDE SEQUENCE [LARGE SCALE GENOMIC DNA]</scope>
    <source>
        <strain evidence="2 3">BN140078</strain>
    </source>
</reference>
<name>A0A5B2VWP7_9BACT</name>
<keyword evidence="1" id="KW-0732">Signal</keyword>
<protein>
    <submittedName>
        <fullName evidence="2">Uncharacterized protein</fullName>
    </submittedName>
</protein>
<evidence type="ECO:0000256" key="1">
    <source>
        <dbReference type="SAM" id="SignalP"/>
    </source>
</evidence>
<reference evidence="2 3" key="1">
    <citation type="submission" date="2019-09" db="EMBL/GenBank/DDBJ databases">
        <title>Chitinophaga ginsengihumi sp. nov., isolated from soil of ginseng rhizosphere.</title>
        <authorList>
            <person name="Lee J."/>
        </authorList>
    </citation>
    <scope>NUCLEOTIDE SEQUENCE [LARGE SCALE GENOMIC DNA]</scope>
    <source>
        <strain evidence="2 3">BN140078</strain>
    </source>
</reference>
<organism evidence="2 3">
    <name type="scientific">Chitinophaga agrisoli</name>
    <dbReference type="NCBI Taxonomy" id="2607653"/>
    <lineage>
        <taxon>Bacteria</taxon>
        <taxon>Pseudomonadati</taxon>
        <taxon>Bacteroidota</taxon>
        <taxon>Chitinophagia</taxon>
        <taxon>Chitinophagales</taxon>
        <taxon>Chitinophagaceae</taxon>
        <taxon>Chitinophaga</taxon>
    </lineage>
</organism>
<dbReference type="EMBL" id="VUOC01000002">
    <property type="protein sequence ID" value="KAA2242732.1"/>
    <property type="molecule type" value="Genomic_DNA"/>
</dbReference>
<dbReference type="Proteomes" id="UP000324611">
    <property type="component" value="Unassembled WGS sequence"/>
</dbReference>
<dbReference type="AlphaFoldDB" id="A0A5B2VWP7"/>
<accession>A0A5B2VWP7</accession>
<comment type="caution">
    <text evidence="2">The sequence shown here is derived from an EMBL/GenBank/DDBJ whole genome shotgun (WGS) entry which is preliminary data.</text>
</comment>
<gene>
    <name evidence="2" type="ORF">F0L74_09400</name>
</gene>
<proteinExistence type="predicted"/>
<keyword evidence="3" id="KW-1185">Reference proteome</keyword>
<feature type="chain" id="PRO_5023115833" evidence="1">
    <location>
        <begin position="21"/>
        <end position="140"/>
    </location>
</feature>
<evidence type="ECO:0000313" key="2">
    <source>
        <dbReference type="EMBL" id="KAA2242732.1"/>
    </source>
</evidence>
<sequence length="140" mass="14777">MKPYLILLAICLAAVKPVLAQTNETQPTLLVNQSGFDTKEDHARLDTGIVSVTISWNGWPCQNVQVNILPAGQPGAPPIASKWINVITTGCFNNVAFGGITAGTQVTAEVIISTGLRGYSASGYVGAGWPPLFLEVELPN</sequence>
<dbReference type="RefSeq" id="WP_149837605.1">
    <property type="nucleotide sequence ID" value="NZ_VUOC01000002.1"/>
</dbReference>